<reference evidence="1 2" key="1">
    <citation type="submission" date="2018-06" db="EMBL/GenBank/DDBJ databases">
        <authorList>
            <consortium name="Pathogen Informatics"/>
            <person name="Doyle S."/>
        </authorList>
    </citation>
    <scope>NUCLEOTIDE SEQUENCE [LARGE SCALE GENOMIC DNA]</scope>
    <source>
        <strain evidence="1 2">NCTC10821</strain>
    </source>
</reference>
<organism evidence="1 2">
    <name type="scientific">Mycolicibacterium tokaiense</name>
    <dbReference type="NCBI Taxonomy" id="39695"/>
    <lineage>
        <taxon>Bacteria</taxon>
        <taxon>Bacillati</taxon>
        <taxon>Actinomycetota</taxon>
        <taxon>Actinomycetes</taxon>
        <taxon>Mycobacteriales</taxon>
        <taxon>Mycobacteriaceae</taxon>
        <taxon>Mycolicibacterium</taxon>
    </lineage>
</organism>
<keyword evidence="2" id="KW-1185">Reference proteome</keyword>
<dbReference type="Proteomes" id="UP000254978">
    <property type="component" value="Unassembled WGS sequence"/>
</dbReference>
<gene>
    <name evidence="1" type="ORF">NCTC10821_01449</name>
</gene>
<evidence type="ECO:0000313" key="1">
    <source>
        <dbReference type="EMBL" id="STZ57944.1"/>
    </source>
</evidence>
<proteinExistence type="predicted"/>
<protein>
    <submittedName>
        <fullName evidence="1">Uncharacterized protein</fullName>
    </submittedName>
</protein>
<accession>A0A378TBW7</accession>
<evidence type="ECO:0000313" key="2">
    <source>
        <dbReference type="Proteomes" id="UP000254978"/>
    </source>
</evidence>
<dbReference type="AlphaFoldDB" id="A0A378TBW7"/>
<name>A0A378TBW7_9MYCO</name>
<sequence length="207" mass="21572">MFHTRDFAVWGRPALGGRTALVIGGIAGDGIGALLLAGGFGFAVEGDAGAVGVDQGDVAVRLAGVGRQRSVAIHQRIGLRRHSRGFGVDVHHHVRGAAIIVGGGAVRVPALARQVEEPRSQRPVGISAALIQRPGVVCADPFGHRGDPLPIQRGIGTGEAQQDLGDPVFGFQDLHTAVADPHPDLAHRGRVVPIHPDVDGVIEFLDR</sequence>
<dbReference type="EMBL" id="UGQT01000001">
    <property type="protein sequence ID" value="STZ57944.1"/>
    <property type="molecule type" value="Genomic_DNA"/>
</dbReference>